<accession>A0ABY7WEW8</accession>
<dbReference type="EMBL" id="CP117880">
    <property type="protein sequence ID" value="WDF66805.1"/>
    <property type="molecule type" value="Genomic_DNA"/>
</dbReference>
<name>A0ABY7WEW8_9SPHI</name>
<organism evidence="1 2">
    <name type="scientific">Sphingobacterium oryzagri</name>
    <dbReference type="NCBI Taxonomy" id="3025669"/>
    <lineage>
        <taxon>Bacteria</taxon>
        <taxon>Pseudomonadati</taxon>
        <taxon>Bacteroidota</taxon>
        <taxon>Sphingobacteriia</taxon>
        <taxon>Sphingobacteriales</taxon>
        <taxon>Sphingobacteriaceae</taxon>
        <taxon>Sphingobacterium</taxon>
    </lineage>
</organism>
<keyword evidence="2" id="KW-1185">Reference proteome</keyword>
<dbReference type="Gene3D" id="1.10.1740.10">
    <property type="match status" value="1"/>
</dbReference>
<proteinExistence type="predicted"/>
<reference evidence="1 2" key="1">
    <citation type="submission" date="2023-02" db="EMBL/GenBank/DDBJ databases">
        <title>Genome sequence of Sphingobacterium sp. KACC 22765.</title>
        <authorList>
            <person name="Kim S."/>
            <person name="Heo J."/>
            <person name="Kwon S.-W."/>
        </authorList>
    </citation>
    <scope>NUCLEOTIDE SEQUENCE [LARGE SCALE GENOMIC DNA]</scope>
    <source>
        <strain evidence="1 2">KACC 22765</strain>
    </source>
</reference>
<dbReference type="RefSeq" id="WP_274265545.1">
    <property type="nucleotide sequence ID" value="NZ_CP117880.1"/>
</dbReference>
<evidence type="ECO:0008006" key="3">
    <source>
        <dbReference type="Google" id="ProtNLM"/>
    </source>
</evidence>
<evidence type="ECO:0000313" key="2">
    <source>
        <dbReference type="Proteomes" id="UP001221558"/>
    </source>
</evidence>
<evidence type="ECO:0000313" key="1">
    <source>
        <dbReference type="EMBL" id="WDF66805.1"/>
    </source>
</evidence>
<gene>
    <name evidence="1" type="ORF">PQ465_10865</name>
</gene>
<sequence length="183" mass="20665">MIPKSSADGNLFIPTLDSEDRYRFERLYNGHAAAIYKLVSKCVESQAGADELFKKIICEIWSKANEFLKHNDQSFNQVTAIAAQVLYDYCQCQKTSVTELKHRAETPDNDLTAHMRPDFTRADFLQTPVEPADPFVDSNVPFSASPSSSYPPIKESHAKDQGKMLDRLLWAKALMESMKKTAI</sequence>
<protein>
    <recommendedName>
        <fullName evidence="3">Sigma-70 region 2</fullName>
    </recommendedName>
</protein>
<dbReference type="Proteomes" id="UP001221558">
    <property type="component" value="Chromosome"/>
</dbReference>